<dbReference type="EMBL" id="JAPMOS010000017">
    <property type="protein sequence ID" value="KAJ4459832.1"/>
    <property type="molecule type" value="Genomic_DNA"/>
</dbReference>
<name>A0ABQ8UMY4_9EUKA</name>
<accession>A0ABQ8UMY4</accession>
<sequence length="213" mass="23114">MYFVRRQTELIRQNLLACVAEYEKALKRAEWANRDPILPNDRGSMAETVSVSTPYPQSTPTIISSSAPGGGGGGGPSEAGADRSTTGATGAGGPVSSLSEQALVRTLVWDLSESFLAIQAFSLDQLTTAAQISQFVHQLCDRCLTKMTGIFAKRSMALWKFASSFLEVNQAKNQEMLASLFTQASLFYGDRVIALAVDPIRRLQVRCLIQFGQ</sequence>
<comment type="caution">
    <text evidence="2">The sequence shown here is derived from an EMBL/GenBank/DDBJ whole genome shotgun (WGS) entry which is preliminary data.</text>
</comment>
<evidence type="ECO:0000313" key="3">
    <source>
        <dbReference type="Proteomes" id="UP001141327"/>
    </source>
</evidence>
<evidence type="ECO:0000313" key="2">
    <source>
        <dbReference type="EMBL" id="KAJ4459832.1"/>
    </source>
</evidence>
<reference evidence="2" key="1">
    <citation type="journal article" date="2022" name="bioRxiv">
        <title>Genomics of Preaxostyla Flagellates Illuminates Evolutionary Transitions and the Path Towards Mitochondrial Loss.</title>
        <authorList>
            <person name="Novak L.V.F."/>
            <person name="Treitli S.C."/>
            <person name="Pyrih J."/>
            <person name="Halakuc P."/>
            <person name="Pipaliya S.V."/>
            <person name="Vacek V."/>
            <person name="Brzon O."/>
            <person name="Soukal P."/>
            <person name="Eme L."/>
            <person name="Dacks J.B."/>
            <person name="Karnkowska A."/>
            <person name="Elias M."/>
            <person name="Hampl V."/>
        </authorList>
    </citation>
    <scope>NUCLEOTIDE SEQUENCE</scope>
    <source>
        <strain evidence="2">RCP-MX</strain>
    </source>
</reference>
<organism evidence="2 3">
    <name type="scientific">Paratrimastix pyriformis</name>
    <dbReference type="NCBI Taxonomy" id="342808"/>
    <lineage>
        <taxon>Eukaryota</taxon>
        <taxon>Metamonada</taxon>
        <taxon>Preaxostyla</taxon>
        <taxon>Paratrimastigidae</taxon>
        <taxon>Paratrimastix</taxon>
    </lineage>
</organism>
<dbReference type="Proteomes" id="UP001141327">
    <property type="component" value="Unassembled WGS sequence"/>
</dbReference>
<keyword evidence="3" id="KW-1185">Reference proteome</keyword>
<feature type="region of interest" description="Disordered" evidence="1">
    <location>
        <begin position="36"/>
        <end position="94"/>
    </location>
</feature>
<feature type="compositionally biased region" description="Polar residues" evidence="1">
    <location>
        <begin position="47"/>
        <end position="63"/>
    </location>
</feature>
<evidence type="ECO:0000256" key="1">
    <source>
        <dbReference type="SAM" id="MobiDB-lite"/>
    </source>
</evidence>
<gene>
    <name evidence="2" type="ORF">PAPYR_4237</name>
</gene>
<feature type="compositionally biased region" description="Gly residues" evidence="1">
    <location>
        <begin position="68"/>
        <end position="77"/>
    </location>
</feature>
<protein>
    <submittedName>
        <fullName evidence="2">Uncharacterized protein</fullName>
    </submittedName>
</protein>
<proteinExistence type="predicted"/>